<feature type="transmembrane region" description="Helical" evidence="7">
    <location>
        <begin position="111"/>
        <end position="136"/>
    </location>
</feature>
<gene>
    <name evidence="9" type="ORF">PSQ40_06625</name>
</gene>
<dbReference type="InterPro" id="IPR017475">
    <property type="entry name" value="EPS_sugar_tfrase"/>
</dbReference>
<dbReference type="Pfam" id="PF02397">
    <property type="entry name" value="Bac_transf"/>
    <property type="match status" value="1"/>
</dbReference>
<dbReference type="EMBL" id="JAQSIP010000002">
    <property type="protein sequence ID" value="MDD0838240.1"/>
    <property type="molecule type" value="Genomic_DNA"/>
</dbReference>
<keyword evidence="4 7" id="KW-0812">Transmembrane</keyword>
<dbReference type="NCBIfam" id="TIGR03025">
    <property type="entry name" value="EPS_sugtrans"/>
    <property type="match status" value="1"/>
</dbReference>
<dbReference type="InterPro" id="IPR003362">
    <property type="entry name" value="Bact_transf"/>
</dbReference>
<evidence type="ECO:0000256" key="6">
    <source>
        <dbReference type="ARBA" id="ARBA00023136"/>
    </source>
</evidence>
<evidence type="ECO:0000313" key="9">
    <source>
        <dbReference type="EMBL" id="MDD0838240.1"/>
    </source>
</evidence>
<evidence type="ECO:0000256" key="1">
    <source>
        <dbReference type="ARBA" id="ARBA00004141"/>
    </source>
</evidence>
<dbReference type="EC" id="2.7.8.31" evidence="9"/>
<name>A0ABT5MW43_9BURK</name>
<dbReference type="PANTHER" id="PTHR30576">
    <property type="entry name" value="COLANIC BIOSYNTHESIS UDP-GLUCOSE LIPID CARRIER TRANSFERASE"/>
    <property type="match status" value="1"/>
</dbReference>
<feature type="transmembrane region" description="Helical" evidence="7">
    <location>
        <begin position="267"/>
        <end position="292"/>
    </location>
</feature>
<organism evidence="9 10">
    <name type="scientific">Curvibacter cyanobacteriorum</name>
    <dbReference type="NCBI Taxonomy" id="3026422"/>
    <lineage>
        <taxon>Bacteria</taxon>
        <taxon>Pseudomonadati</taxon>
        <taxon>Pseudomonadota</taxon>
        <taxon>Betaproteobacteria</taxon>
        <taxon>Burkholderiales</taxon>
        <taxon>Comamonadaceae</taxon>
        <taxon>Curvibacter</taxon>
    </lineage>
</organism>
<evidence type="ECO:0000259" key="8">
    <source>
        <dbReference type="Pfam" id="PF02397"/>
    </source>
</evidence>
<comment type="similarity">
    <text evidence="2">Belongs to the bacterial sugar transferase family.</text>
</comment>
<evidence type="ECO:0000313" key="10">
    <source>
        <dbReference type="Proteomes" id="UP001528673"/>
    </source>
</evidence>
<dbReference type="NCBIfam" id="TIGR03023">
    <property type="entry name" value="WcaJ_sugtrans"/>
    <property type="match status" value="1"/>
</dbReference>
<keyword evidence="5 7" id="KW-1133">Transmembrane helix</keyword>
<accession>A0ABT5MW43</accession>
<keyword evidence="10" id="KW-1185">Reference proteome</keyword>
<sequence>MATFSMRSSSSLMRFGVHLVDWLAFAGAGLIAYVWRFEAEELPPPQVYALLIVQMATLMFLVSSAIYRNWRGGKFKAMLGRVGLAWAITWALLMTWLVLTKSSADFSRIWLITWAVLSLGISWIARFLLFLTMAWLRGRQVNHMRVLLVGRGGPVAAIRRRVKASNWTGYDLVGVVSVDDIKGLQYSLGQLDPDEVWICPSANDMNAIQFVLNELRHSTANIRLVPDMGAFQLVNNGLTVVLGMPMLDISSSPMSGFNLVLKWLEDRILGVIILLLISPILLVVGLAVKLTSKGPVIFKQKRHGWNGETIEVYKFRSMYVHEEHTGRVTQAKKGDARITPLGSFLRRSSLDELPQFINVLQGRMSIVGPRPHAVAHNLQYRELIPRYMLRHKVKPGITGWAQVNGLRGETDTVDKMEARIQADLYYIENWSLWFDVKIIFMTVFKGFINENAY</sequence>
<evidence type="ECO:0000256" key="2">
    <source>
        <dbReference type="ARBA" id="ARBA00006464"/>
    </source>
</evidence>
<dbReference type="InterPro" id="IPR017473">
    <property type="entry name" value="Undecaprenyl-P_gluc_Ptfrase"/>
</dbReference>
<keyword evidence="3 9" id="KW-0808">Transferase</keyword>
<dbReference type="GO" id="GO:0089702">
    <property type="term" value="F:undecaprenyl-phosphate glucose phosphotransferase activity"/>
    <property type="evidence" value="ECO:0007669"/>
    <property type="project" value="UniProtKB-EC"/>
</dbReference>
<dbReference type="Pfam" id="PF13727">
    <property type="entry name" value="CoA_binding_3"/>
    <property type="match status" value="1"/>
</dbReference>
<protein>
    <submittedName>
        <fullName evidence="9">Undecaprenyl-phosphate glucose phosphotransferase</fullName>
        <ecNumber evidence="9">2.7.8.31</ecNumber>
    </submittedName>
</protein>
<evidence type="ECO:0000256" key="4">
    <source>
        <dbReference type="ARBA" id="ARBA00022692"/>
    </source>
</evidence>
<feature type="domain" description="Bacterial sugar transferase" evidence="8">
    <location>
        <begin position="262"/>
        <end position="445"/>
    </location>
</feature>
<feature type="transmembrane region" description="Helical" evidence="7">
    <location>
        <begin position="79"/>
        <end position="99"/>
    </location>
</feature>
<feature type="transmembrane region" description="Helical" evidence="7">
    <location>
        <begin position="47"/>
        <end position="67"/>
    </location>
</feature>
<evidence type="ECO:0000256" key="3">
    <source>
        <dbReference type="ARBA" id="ARBA00022679"/>
    </source>
</evidence>
<keyword evidence="6 7" id="KW-0472">Membrane</keyword>
<reference evidence="9 10" key="1">
    <citation type="submission" date="2023-02" db="EMBL/GenBank/DDBJ databases">
        <title>Bacterial whole genomic sequence of Curvibacter sp. HBC61.</title>
        <authorList>
            <person name="Le V."/>
            <person name="Ko S.-R."/>
            <person name="Ahn C.-Y."/>
            <person name="Oh H.-M."/>
        </authorList>
    </citation>
    <scope>NUCLEOTIDE SEQUENCE [LARGE SCALE GENOMIC DNA]</scope>
    <source>
        <strain evidence="9 10">HBC61</strain>
    </source>
</reference>
<dbReference type="PANTHER" id="PTHR30576:SF21">
    <property type="entry name" value="UDP-GLUCOSE:UNDECAPRENYL-PHOSPHATE GLUCOSE-1-PHOSPHATE TRANSFERASE"/>
    <property type="match status" value="1"/>
</dbReference>
<dbReference type="Proteomes" id="UP001528673">
    <property type="component" value="Unassembled WGS sequence"/>
</dbReference>
<evidence type="ECO:0000256" key="7">
    <source>
        <dbReference type="SAM" id="Phobius"/>
    </source>
</evidence>
<feature type="transmembrane region" description="Helical" evidence="7">
    <location>
        <begin position="12"/>
        <end position="35"/>
    </location>
</feature>
<evidence type="ECO:0000256" key="5">
    <source>
        <dbReference type="ARBA" id="ARBA00022989"/>
    </source>
</evidence>
<proteinExistence type="inferred from homology"/>
<comment type="subcellular location">
    <subcellularLocation>
        <location evidence="1">Membrane</location>
        <topology evidence="1">Multi-pass membrane protein</topology>
    </subcellularLocation>
</comment>
<comment type="caution">
    <text evidence="9">The sequence shown here is derived from an EMBL/GenBank/DDBJ whole genome shotgun (WGS) entry which is preliminary data.</text>
</comment>